<protein>
    <submittedName>
        <fullName evidence="3">Uncharacterized protein</fullName>
    </submittedName>
</protein>
<dbReference type="EMBL" id="ONZP01000653">
    <property type="protein sequence ID" value="SPJ88920.1"/>
    <property type="molecule type" value="Genomic_DNA"/>
</dbReference>
<keyword evidence="4" id="KW-1185">Reference proteome</keyword>
<organism evidence="3 4">
    <name type="scientific">Fusarium torulosum</name>
    <dbReference type="NCBI Taxonomy" id="33205"/>
    <lineage>
        <taxon>Eukaryota</taxon>
        <taxon>Fungi</taxon>
        <taxon>Dikarya</taxon>
        <taxon>Ascomycota</taxon>
        <taxon>Pezizomycotina</taxon>
        <taxon>Sordariomycetes</taxon>
        <taxon>Hypocreomycetidae</taxon>
        <taxon>Hypocreales</taxon>
        <taxon>Nectriaceae</taxon>
        <taxon>Fusarium</taxon>
    </lineage>
</organism>
<evidence type="ECO:0000313" key="3">
    <source>
        <dbReference type="EMBL" id="SPJ88920.1"/>
    </source>
</evidence>
<feature type="signal peptide" evidence="2">
    <location>
        <begin position="1"/>
        <end position="20"/>
    </location>
</feature>
<reference evidence="3" key="1">
    <citation type="submission" date="2018-03" db="EMBL/GenBank/DDBJ databases">
        <authorList>
            <person name="Guldener U."/>
        </authorList>
    </citation>
    <scope>NUCLEOTIDE SEQUENCE</scope>
</reference>
<evidence type="ECO:0000256" key="2">
    <source>
        <dbReference type="SAM" id="SignalP"/>
    </source>
</evidence>
<sequence>MHTFKSLITFLMTAGLAVNAKTTSCVTSTRAFPTVTTTIVGQTSTWSGDAPGGSHGASTVYTAEFHGFCSTGLCLHTYTITEACKQAVCLPRTGVPPGFTSTVTVCNSCGTEPITATLTVPCVEAAPTEGHGSGSPSKSKDNNGKPKPEPEQCDSCHANGVPSSKESVPLKSVGSDSSVKPRPTEECTICTSLKHPSAPPGASKPFKGTDEDPPAHSDSSAYTTCGSSGQASQPPASMATSVSSKPSAVKPVATVTDGSVHGEPSVVTAAAAAKICYGELGILGIVGLGFIFLGISF</sequence>
<evidence type="ECO:0000313" key="4">
    <source>
        <dbReference type="Proteomes" id="UP001187734"/>
    </source>
</evidence>
<feature type="compositionally biased region" description="Basic and acidic residues" evidence="1">
    <location>
        <begin position="138"/>
        <end position="150"/>
    </location>
</feature>
<feature type="region of interest" description="Disordered" evidence="1">
    <location>
        <begin position="127"/>
        <end position="245"/>
    </location>
</feature>
<gene>
    <name evidence="3" type="ORF">FTOL_12815</name>
</gene>
<feature type="chain" id="PRO_5041913382" evidence="2">
    <location>
        <begin position="21"/>
        <end position="297"/>
    </location>
</feature>
<feature type="compositionally biased region" description="Polar residues" evidence="1">
    <location>
        <begin position="217"/>
        <end position="240"/>
    </location>
</feature>
<proteinExistence type="predicted"/>
<keyword evidence="2" id="KW-0732">Signal</keyword>
<comment type="caution">
    <text evidence="3">The sequence shown here is derived from an EMBL/GenBank/DDBJ whole genome shotgun (WGS) entry which is preliminary data.</text>
</comment>
<dbReference type="AlphaFoldDB" id="A0AAE8MML2"/>
<accession>A0AAE8MML2</accession>
<dbReference type="Proteomes" id="UP001187734">
    <property type="component" value="Unassembled WGS sequence"/>
</dbReference>
<name>A0AAE8MML2_9HYPO</name>
<evidence type="ECO:0000256" key="1">
    <source>
        <dbReference type="SAM" id="MobiDB-lite"/>
    </source>
</evidence>